<protein>
    <recommendedName>
        <fullName evidence="2">Tyrosine specific protein phosphatases domain-containing protein</fullName>
    </recommendedName>
</protein>
<dbReference type="GO" id="GO:0016787">
    <property type="term" value="F:hydrolase activity"/>
    <property type="evidence" value="ECO:0007669"/>
    <property type="project" value="UniProtKB-ARBA"/>
</dbReference>
<comment type="caution">
    <text evidence="3">The sequence shown here is derived from an EMBL/GenBank/DDBJ whole genome shotgun (WGS) entry which is preliminary data.</text>
</comment>
<proteinExistence type="predicted"/>
<organism evidence="3 4">
    <name type="scientific">Pycnococcus provasolii</name>
    <dbReference type="NCBI Taxonomy" id="41880"/>
    <lineage>
        <taxon>Eukaryota</taxon>
        <taxon>Viridiplantae</taxon>
        <taxon>Chlorophyta</taxon>
        <taxon>Pseudoscourfieldiophyceae</taxon>
        <taxon>Pseudoscourfieldiales</taxon>
        <taxon>Pycnococcaceae</taxon>
        <taxon>Pycnococcus</taxon>
    </lineage>
</organism>
<evidence type="ECO:0000313" key="3">
    <source>
        <dbReference type="EMBL" id="GHP04855.1"/>
    </source>
</evidence>
<evidence type="ECO:0000313" key="4">
    <source>
        <dbReference type="Proteomes" id="UP000660262"/>
    </source>
</evidence>
<accession>A0A830HCV2</accession>
<feature type="compositionally biased region" description="Low complexity" evidence="1">
    <location>
        <begin position="13"/>
        <end position="23"/>
    </location>
</feature>
<dbReference type="Gene3D" id="3.90.190.10">
    <property type="entry name" value="Protein tyrosine phosphatase superfamily"/>
    <property type="match status" value="1"/>
</dbReference>
<evidence type="ECO:0000256" key="1">
    <source>
        <dbReference type="SAM" id="MobiDB-lite"/>
    </source>
</evidence>
<dbReference type="PROSITE" id="PS50056">
    <property type="entry name" value="TYR_PHOSPHATASE_2"/>
    <property type="match status" value="1"/>
</dbReference>
<gene>
    <name evidence="3" type="ORF">PPROV_000360700</name>
</gene>
<feature type="domain" description="Tyrosine specific protein phosphatases" evidence="2">
    <location>
        <begin position="167"/>
        <end position="232"/>
    </location>
</feature>
<dbReference type="Proteomes" id="UP000660262">
    <property type="component" value="Unassembled WGS sequence"/>
</dbReference>
<dbReference type="Pfam" id="PF22785">
    <property type="entry name" value="Tc-R-P"/>
    <property type="match status" value="1"/>
</dbReference>
<sequence length="260" mass="28186">MWSPPPPKRPSSGRRSASKSGSPLWPSSPPARLDGSSPARSPSAVHFGAVAEPKRRTSETHPITISWVLSAADGGECTNGVRLGHHAAPLGLCYCPGKRRVFRDGVVHDRDLKADLCRLRDDFGVRVVVTLLSEYEMRSLGVKNYEQAVRDAGLELLRFEIVEMAAPESVESVRALLCSEGGILSRLSVGKPVAVHCRGGVGRAGTIVACAYLELGICSSAAAAISLVRERRCKTAVESSRQERFIAAYAKEKRERRQQQ</sequence>
<dbReference type="InterPro" id="IPR050561">
    <property type="entry name" value="PTP"/>
</dbReference>
<dbReference type="InterPro" id="IPR000387">
    <property type="entry name" value="Tyr_Pase_dom"/>
</dbReference>
<reference evidence="3" key="1">
    <citation type="submission" date="2020-10" db="EMBL/GenBank/DDBJ databases">
        <title>Unveiling of a novel bifunctional photoreceptor, Dualchrome1, isolated from a cosmopolitan green alga.</title>
        <authorList>
            <person name="Suzuki S."/>
            <person name="Kawachi M."/>
        </authorList>
    </citation>
    <scope>NUCLEOTIDE SEQUENCE</scope>
    <source>
        <strain evidence="3">NIES 2893</strain>
    </source>
</reference>
<name>A0A830HCV2_9CHLO</name>
<dbReference type="OrthoDB" id="266663at2759"/>
<dbReference type="FunFam" id="3.90.190.10:FF:000157">
    <property type="entry name" value="Protein-tyrosine phosphatase"/>
    <property type="match status" value="1"/>
</dbReference>
<dbReference type="PANTHER" id="PTHR23339">
    <property type="entry name" value="TYROSINE SPECIFIC PROTEIN PHOSPHATASE AND DUAL SPECIFICITY PROTEIN PHOSPHATASE"/>
    <property type="match status" value="1"/>
</dbReference>
<feature type="region of interest" description="Disordered" evidence="1">
    <location>
        <begin position="1"/>
        <end position="44"/>
    </location>
</feature>
<dbReference type="SUPFAM" id="SSF52799">
    <property type="entry name" value="(Phosphotyrosine protein) phosphatases II"/>
    <property type="match status" value="1"/>
</dbReference>
<dbReference type="AlphaFoldDB" id="A0A830HCV2"/>
<evidence type="ECO:0000259" key="2">
    <source>
        <dbReference type="PROSITE" id="PS50056"/>
    </source>
</evidence>
<keyword evidence="4" id="KW-1185">Reference proteome</keyword>
<dbReference type="EMBL" id="BNJQ01000008">
    <property type="protein sequence ID" value="GHP04855.1"/>
    <property type="molecule type" value="Genomic_DNA"/>
</dbReference>
<dbReference type="InterPro" id="IPR029021">
    <property type="entry name" value="Prot-tyrosine_phosphatase-like"/>
</dbReference>